<name>A0ABP8RLZ1_9PSEU</name>
<dbReference type="EMBL" id="BAABGT010000024">
    <property type="protein sequence ID" value="GAA4541730.1"/>
    <property type="molecule type" value="Genomic_DNA"/>
</dbReference>
<dbReference type="PANTHER" id="PTHR42856:SF1">
    <property type="entry name" value="ACYL-COENZYME A THIOESTERASE PAAI"/>
    <property type="match status" value="1"/>
</dbReference>
<reference evidence="4" key="1">
    <citation type="journal article" date="2019" name="Int. J. Syst. Evol. Microbiol.">
        <title>The Global Catalogue of Microorganisms (GCM) 10K type strain sequencing project: providing services to taxonomists for standard genome sequencing and annotation.</title>
        <authorList>
            <consortium name="The Broad Institute Genomics Platform"/>
            <consortium name="The Broad Institute Genome Sequencing Center for Infectious Disease"/>
            <person name="Wu L."/>
            <person name="Ma J."/>
        </authorList>
    </citation>
    <scope>NUCLEOTIDE SEQUENCE [LARGE SCALE GENOMIC DNA]</scope>
    <source>
        <strain evidence="4">JCM 17906</strain>
    </source>
</reference>
<evidence type="ECO:0000256" key="1">
    <source>
        <dbReference type="ARBA" id="ARBA00022801"/>
    </source>
</evidence>
<dbReference type="Pfam" id="PF03061">
    <property type="entry name" value="4HBT"/>
    <property type="match status" value="1"/>
</dbReference>
<dbReference type="InterPro" id="IPR003736">
    <property type="entry name" value="PAAI_dom"/>
</dbReference>
<dbReference type="PANTHER" id="PTHR42856">
    <property type="entry name" value="ACYL-COENZYME A THIOESTERASE PAAI"/>
    <property type="match status" value="1"/>
</dbReference>
<protein>
    <submittedName>
        <fullName evidence="3">Hydroxyphenylacetyl-CoA thioesterase PaaI</fullName>
    </submittedName>
</protein>
<dbReference type="Gene3D" id="3.10.129.10">
    <property type="entry name" value="Hotdog Thioesterase"/>
    <property type="match status" value="1"/>
</dbReference>
<evidence type="ECO:0000313" key="4">
    <source>
        <dbReference type="Proteomes" id="UP001501598"/>
    </source>
</evidence>
<dbReference type="InterPro" id="IPR011973">
    <property type="entry name" value="PaaD"/>
</dbReference>
<dbReference type="InterPro" id="IPR029069">
    <property type="entry name" value="HotDog_dom_sf"/>
</dbReference>
<dbReference type="Proteomes" id="UP001501598">
    <property type="component" value="Unassembled WGS sequence"/>
</dbReference>
<evidence type="ECO:0000313" key="3">
    <source>
        <dbReference type="EMBL" id="GAA4541730.1"/>
    </source>
</evidence>
<accession>A0ABP8RLZ1</accession>
<dbReference type="NCBIfam" id="TIGR00369">
    <property type="entry name" value="unchar_dom_1"/>
    <property type="match status" value="1"/>
</dbReference>
<dbReference type="CDD" id="cd03443">
    <property type="entry name" value="PaaI_thioesterase"/>
    <property type="match status" value="1"/>
</dbReference>
<evidence type="ECO:0000259" key="2">
    <source>
        <dbReference type="Pfam" id="PF03061"/>
    </source>
</evidence>
<feature type="domain" description="Thioesterase" evidence="2">
    <location>
        <begin position="50"/>
        <end position="118"/>
    </location>
</feature>
<dbReference type="SUPFAM" id="SSF54637">
    <property type="entry name" value="Thioesterase/thiol ester dehydrase-isomerase"/>
    <property type="match status" value="1"/>
</dbReference>
<dbReference type="InterPro" id="IPR052723">
    <property type="entry name" value="Acyl-CoA_thioesterase_PaaI"/>
</dbReference>
<keyword evidence="1" id="KW-0378">Hydrolase</keyword>
<dbReference type="NCBIfam" id="TIGR02286">
    <property type="entry name" value="PaaD"/>
    <property type="match status" value="1"/>
</dbReference>
<comment type="caution">
    <text evidence="3">The sequence shown here is derived from an EMBL/GenBank/DDBJ whole genome shotgun (WGS) entry which is preliminary data.</text>
</comment>
<sequence>MNDQETADRVGAAMTEHDRAIRDAGIRLVDIGPGRARTALTVTAAHVNGHGIAHGGYLFFLADAAFSFACNSHGVSTVAAGGDIAFLRAARLGDELVAEARETALSGRSGIYDVTVTASRVGSAGSPSSGAEVVAEFRGRSRAVPNLPPPYAV</sequence>
<keyword evidence="4" id="KW-1185">Reference proteome</keyword>
<organism evidence="3 4">
    <name type="scientific">Pseudonocardia xishanensis</name>
    <dbReference type="NCBI Taxonomy" id="630995"/>
    <lineage>
        <taxon>Bacteria</taxon>
        <taxon>Bacillati</taxon>
        <taxon>Actinomycetota</taxon>
        <taxon>Actinomycetes</taxon>
        <taxon>Pseudonocardiales</taxon>
        <taxon>Pseudonocardiaceae</taxon>
        <taxon>Pseudonocardia</taxon>
    </lineage>
</organism>
<gene>
    <name evidence="3" type="primary">paaI</name>
    <name evidence="3" type="ORF">GCM10023175_16080</name>
</gene>
<dbReference type="InterPro" id="IPR006683">
    <property type="entry name" value="Thioestr_dom"/>
</dbReference>
<proteinExistence type="predicted"/>